<evidence type="ECO:0000256" key="1">
    <source>
        <dbReference type="ARBA" id="ARBA00022729"/>
    </source>
</evidence>
<evidence type="ECO:0000313" key="6">
    <source>
        <dbReference type="Ensembl" id="ENSATEP00000012391.2"/>
    </source>
</evidence>
<dbReference type="SMART" id="SM00832">
    <property type="entry name" value="C8"/>
    <property type="match status" value="1"/>
</dbReference>
<dbReference type="AlphaFoldDB" id="A0A3Q1JBJ5"/>
<evidence type="ECO:0000256" key="3">
    <source>
        <dbReference type="SAM" id="MobiDB-lite"/>
    </source>
</evidence>
<dbReference type="InterPro" id="IPR014853">
    <property type="entry name" value="VWF/SSPO/ZAN-like_Cys-rich_dom"/>
</dbReference>
<feature type="compositionally biased region" description="Basic and acidic residues" evidence="3">
    <location>
        <begin position="1"/>
        <end position="11"/>
    </location>
</feature>
<dbReference type="RefSeq" id="XP_026225001.1">
    <property type="nucleotide sequence ID" value="XM_026369216.1"/>
</dbReference>
<evidence type="ECO:0000259" key="5">
    <source>
        <dbReference type="PROSITE" id="PS51233"/>
    </source>
</evidence>
<dbReference type="PROSITE" id="PS51233">
    <property type="entry name" value="VWFD"/>
    <property type="match status" value="1"/>
</dbReference>
<dbReference type="PANTHER" id="PTHR14002:SF50">
    <property type="entry name" value="ALPHA-TECTORIN-LIKE-RELATED"/>
    <property type="match status" value="1"/>
</dbReference>
<reference evidence="6" key="1">
    <citation type="submission" date="2021-04" db="EMBL/GenBank/DDBJ databases">
        <authorList>
            <consortium name="Wellcome Sanger Institute Data Sharing"/>
        </authorList>
    </citation>
    <scope>NUCLEOTIDE SEQUENCE [LARGE SCALE GENOMIC DNA]</scope>
</reference>
<dbReference type="InterPro" id="IPR055355">
    <property type="entry name" value="ZP-C"/>
</dbReference>
<dbReference type="Pfam" id="PF00100">
    <property type="entry name" value="Zona_pellucida"/>
    <property type="match status" value="1"/>
</dbReference>
<dbReference type="Ensembl" id="ENSATET00000012588.3">
    <property type="protein sequence ID" value="ENSATEP00000012391.2"/>
    <property type="gene ID" value="ENSATEG00000008653.3"/>
</dbReference>
<protein>
    <recommendedName>
        <fullName evidence="8">ZP domain-containing protein</fullName>
    </recommendedName>
</protein>
<dbReference type="PANTHER" id="PTHR14002">
    <property type="entry name" value="ENDOGLIN/TGF-BETA RECEPTOR TYPE III"/>
    <property type="match status" value="1"/>
</dbReference>
<reference evidence="6" key="2">
    <citation type="submission" date="2025-08" db="UniProtKB">
        <authorList>
            <consortium name="Ensembl"/>
        </authorList>
    </citation>
    <scope>IDENTIFICATION</scope>
</reference>
<dbReference type="SMART" id="SM00241">
    <property type="entry name" value="ZP"/>
    <property type="match status" value="1"/>
</dbReference>
<name>A0A3Q1JBJ5_ANATE</name>
<dbReference type="GeneID" id="113168222"/>
<dbReference type="GeneTree" id="ENSGT00940000156038"/>
<feature type="region of interest" description="Disordered" evidence="3">
    <location>
        <begin position="1"/>
        <end position="21"/>
    </location>
</feature>
<organism evidence="6 7">
    <name type="scientific">Anabas testudineus</name>
    <name type="common">Climbing perch</name>
    <name type="synonym">Anthias testudineus</name>
    <dbReference type="NCBI Taxonomy" id="64144"/>
    <lineage>
        <taxon>Eukaryota</taxon>
        <taxon>Metazoa</taxon>
        <taxon>Chordata</taxon>
        <taxon>Craniata</taxon>
        <taxon>Vertebrata</taxon>
        <taxon>Euteleostomi</taxon>
        <taxon>Actinopterygii</taxon>
        <taxon>Neopterygii</taxon>
        <taxon>Teleostei</taxon>
        <taxon>Neoteleostei</taxon>
        <taxon>Acanthomorphata</taxon>
        <taxon>Anabantaria</taxon>
        <taxon>Anabantiformes</taxon>
        <taxon>Anabantoidei</taxon>
        <taxon>Anabantidae</taxon>
        <taxon>Anabas</taxon>
    </lineage>
</organism>
<dbReference type="InParanoid" id="A0A3Q1JBJ5"/>
<dbReference type="Gene3D" id="2.60.40.4100">
    <property type="entry name" value="Zona pellucida, ZP-C domain"/>
    <property type="match status" value="1"/>
</dbReference>
<evidence type="ECO:0000259" key="4">
    <source>
        <dbReference type="PROSITE" id="PS51034"/>
    </source>
</evidence>
<accession>A0A3Q1JBJ5</accession>
<dbReference type="InterPro" id="IPR042235">
    <property type="entry name" value="ZP-C_dom"/>
</dbReference>
<proteinExistence type="predicted"/>
<dbReference type="Pfam" id="PF08742">
    <property type="entry name" value="C8"/>
    <property type="match status" value="1"/>
</dbReference>
<reference evidence="6" key="3">
    <citation type="submission" date="2025-09" db="UniProtKB">
        <authorList>
            <consortium name="Ensembl"/>
        </authorList>
    </citation>
    <scope>IDENTIFICATION</scope>
</reference>
<feature type="domain" description="ZP" evidence="4">
    <location>
        <begin position="591"/>
        <end position="845"/>
    </location>
</feature>
<dbReference type="Proteomes" id="UP000265040">
    <property type="component" value="Chromosome 18"/>
</dbReference>
<keyword evidence="7" id="KW-1185">Reference proteome</keyword>
<sequence length="867" mass="95820">MHIKRDRDRQRAPSPSFTQRQTCSISAKSPESLTTFIFFILQQRSRRSLSAVLTSPNMLHPLIYLSALSLLAGAAADTITTSSRLDISLCPFTFYGQEYEQIYVNISSEFFTICFNGFYNPETRQDCIVGPQLSAQRSVTFSYFPYNTGDENFVHQHLPTIKTRLECIVLLDVVSWDTGRFLLINMGTQAALFLRTHLLGSWVYDVKVNGDTVDKLNVTNTDSIYQYLTIIDTSGCRHSGVMYKPGTVVNSNTGTCLNCSDTAVLQTSDCMMDTTTTTSTTTSTTTTSTPSTTTTTCTVTGPTVIDFHGQVNSIQDRCAYSLLSDPSVPNFQVLANFQERRRKDVSFLDSVTLTVDGSGVLIHLEQGGVVKLDDTVLTLNSSAQLVHGVELSKNQSGVTANISLPNYTTSVFFDGYTTQITLKGPGEPSLVSGLCGNSSRSLSELRISNYSVSGCEVLYNDTADSTIDCTMETERCNLLKEAPFTACNSLVDPQPYITACTDTLCKYPAVDRLDCQFLEAYARACSLLNNNTVEDWWSTIGCSPPQAFCQDRICSAHEFCGDNTDGGTRCFCRALFADKYSSTGALGDPAVCSKNSASLTLVGCLLEDRNIDYSALHLKNQTCRGQMDELTHMVTFSFNSTNTCGAVVKANNSQIIYENTIMKQSSTSEVISRKNQVYIDFSCFYIQPDIKSVSFRIKDSSVIQNIKSGPWDYTLTMKSYTDAARRQAVDSSTEVLLDQRIWVEIKTDGLDGRVIAVVTDSCWATNEPSPYSTLRYDLIKNSCPNPADQTVRVQGNGLGTSNYFSFNMFQFSGHSGDVYLHCKVQLCVKQNNNCVPDCVIPLRSRRSARPPKYEHEAAALITMTWTN</sequence>
<dbReference type="Gene3D" id="2.60.40.3210">
    <property type="entry name" value="Zona pellucida, ZP-N domain"/>
    <property type="match status" value="1"/>
</dbReference>
<dbReference type="InterPro" id="IPR001846">
    <property type="entry name" value="VWF_type-D"/>
</dbReference>
<keyword evidence="1" id="KW-0732">Signal</keyword>
<dbReference type="PROSITE" id="PS51034">
    <property type="entry name" value="ZP_2"/>
    <property type="match status" value="1"/>
</dbReference>
<feature type="domain" description="VWFD" evidence="5">
    <location>
        <begin position="295"/>
        <end position="477"/>
    </location>
</feature>
<evidence type="ECO:0008006" key="8">
    <source>
        <dbReference type="Google" id="ProtNLM"/>
    </source>
</evidence>
<keyword evidence="2" id="KW-1015">Disulfide bond</keyword>
<evidence type="ECO:0000256" key="2">
    <source>
        <dbReference type="ARBA" id="ARBA00023157"/>
    </source>
</evidence>
<dbReference type="OrthoDB" id="9987373at2759"/>
<dbReference type="InterPro" id="IPR001507">
    <property type="entry name" value="ZP_dom"/>
</dbReference>
<evidence type="ECO:0000313" key="7">
    <source>
        <dbReference type="Proteomes" id="UP000265040"/>
    </source>
</evidence>